<evidence type="ECO:0000313" key="2">
    <source>
        <dbReference type="Proteomes" id="UP001489719"/>
    </source>
</evidence>
<accession>A0ACC3TLP6</accession>
<proteinExistence type="predicted"/>
<evidence type="ECO:0000313" key="1">
    <source>
        <dbReference type="EMBL" id="KAK9321777.1"/>
    </source>
</evidence>
<name>A0ACC3TLP6_9ASCO</name>
<reference evidence="2" key="1">
    <citation type="journal article" date="2024" name="Front. Bioeng. Biotechnol.">
        <title>Genome-scale model development and genomic sequencing of the oleaginous clade Lipomyces.</title>
        <authorList>
            <person name="Czajka J.J."/>
            <person name="Han Y."/>
            <person name="Kim J."/>
            <person name="Mondo S.J."/>
            <person name="Hofstad B.A."/>
            <person name="Robles A."/>
            <person name="Haridas S."/>
            <person name="Riley R."/>
            <person name="LaButti K."/>
            <person name="Pangilinan J."/>
            <person name="Andreopoulos W."/>
            <person name="Lipzen A."/>
            <person name="Yan J."/>
            <person name="Wang M."/>
            <person name="Ng V."/>
            <person name="Grigoriev I.V."/>
            <person name="Spatafora J.W."/>
            <person name="Magnuson J.K."/>
            <person name="Baker S.E."/>
            <person name="Pomraning K.R."/>
        </authorList>
    </citation>
    <scope>NUCLEOTIDE SEQUENCE [LARGE SCALE GENOMIC DNA]</scope>
    <source>
        <strain evidence="2">CBS 10300</strain>
    </source>
</reference>
<organism evidence="1 2">
    <name type="scientific">Lipomyces orientalis</name>
    <dbReference type="NCBI Taxonomy" id="1233043"/>
    <lineage>
        <taxon>Eukaryota</taxon>
        <taxon>Fungi</taxon>
        <taxon>Dikarya</taxon>
        <taxon>Ascomycota</taxon>
        <taxon>Saccharomycotina</taxon>
        <taxon>Lipomycetes</taxon>
        <taxon>Lipomycetales</taxon>
        <taxon>Lipomycetaceae</taxon>
        <taxon>Lipomyces</taxon>
    </lineage>
</organism>
<gene>
    <name evidence="1" type="ORF">V1517DRAFT_325360</name>
</gene>
<comment type="caution">
    <text evidence="1">The sequence shown here is derived from an EMBL/GenBank/DDBJ whole genome shotgun (WGS) entry which is preliminary data.</text>
</comment>
<dbReference type="Proteomes" id="UP001489719">
    <property type="component" value="Unassembled WGS sequence"/>
</dbReference>
<keyword evidence="2" id="KW-1185">Reference proteome</keyword>
<dbReference type="EMBL" id="MU970090">
    <property type="protein sequence ID" value="KAK9321777.1"/>
    <property type="molecule type" value="Genomic_DNA"/>
</dbReference>
<protein>
    <submittedName>
        <fullName evidence="1">Uncharacterized protein</fullName>
    </submittedName>
</protein>
<sequence length="164" mass="18677">MQAAVALPYRLYFLYFEPFFALSGAYLPIFRSEFYLSITVPHSILYPTPNSPSPSTQPLTGLLLTQISILYAFFSFNEAVVLRCTDDLRVWRALLSGCLLSDFGHLYANLIVADPTIFWNPWSWGVDEWGNLGILWAGAILRVAFLWGVGVDTNNLKQKYERKK</sequence>